<protein>
    <submittedName>
        <fullName evidence="2">Uncharacterized protein</fullName>
    </submittedName>
</protein>
<reference evidence="2" key="1">
    <citation type="journal article" date="2014" name="BMC Genomics">
        <title>The Babesia bovis gene and promoter model: an update from full-length EST analysis.</title>
        <authorList>
            <person name="Yamagishi J."/>
            <person name="Wakaguri H."/>
            <person name="Yokoyama N."/>
            <person name="Yamashita R."/>
            <person name="Suzuki Y."/>
            <person name="Xuan X."/>
            <person name="Igarashi I."/>
        </authorList>
    </citation>
    <scope>NUCLEOTIDE SEQUENCE</scope>
    <source>
        <strain evidence="2">Texas</strain>
    </source>
</reference>
<sequence>MLLRHVYHCFEIYSGAVGDDRTVPLLVNTFGWISGMGAKVLEAIAAITKTTIMLRLHSKHLNGSVAQHIYNHADLENVIKSNLEVTVDAPGHATDVSPEALIYKSKGEECGASLPWYKDESMIIDALSHSQASKLANESALSLQEHSREEPCCNITTWNRFKKVHPNESEIPTPNDLRWLRACALLNSAYGDAMHFPQLQMDEFFGGIRTVTFRRYIHFPKLFKLPRQYIMDVENSSFVLQINLPTGDIDEVCPFIAGSMVALCRGKCDHMLTNYISGDWEFICYVYVHYFNAENMTMLISHSQDNSPSEFSDANIIVICQAVGLDITPTKASPQSKFGCTENSYNKDDTCWKQRDVSTSQFVPFRRNSLLHMINTPGAGTASGNSRKNIKRYRPDPQT</sequence>
<feature type="region of interest" description="Disordered" evidence="1">
    <location>
        <begin position="376"/>
        <end position="399"/>
    </location>
</feature>
<dbReference type="Gene3D" id="3.40.50.300">
    <property type="entry name" value="P-loop containing nucleotide triphosphate hydrolases"/>
    <property type="match status" value="1"/>
</dbReference>
<accession>S6BGA3</accession>
<dbReference type="InterPro" id="IPR027417">
    <property type="entry name" value="P-loop_NTPase"/>
</dbReference>
<dbReference type="EMBL" id="AK441385">
    <property type="protein sequence ID" value="BAN65179.1"/>
    <property type="molecule type" value="mRNA"/>
</dbReference>
<gene>
    <name evidence="2" type="primary">BBOV_II001230</name>
</gene>
<dbReference type="VEuPathDB" id="PiroplasmaDB:BBOV_II001230"/>
<evidence type="ECO:0000256" key="1">
    <source>
        <dbReference type="SAM" id="MobiDB-lite"/>
    </source>
</evidence>
<evidence type="ECO:0000313" key="2">
    <source>
        <dbReference type="EMBL" id="BAN65179.1"/>
    </source>
</evidence>
<proteinExistence type="evidence at transcript level"/>
<name>S6BGA3_BABBO</name>
<organism evidence="2">
    <name type="scientific">Babesia bovis</name>
    <dbReference type="NCBI Taxonomy" id="5865"/>
    <lineage>
        <taxon>Eukaryota</taxon>
        <taxon>Sar</taxon>
        <taxon>Alveolata</taxon>
        <taxon>Apicomplexa</taxon>
        <taxon>Aconoidasida</taxon>
        <taxon>Piroplasmida</taxon>
        <taxon>Babesiidae</taxon>
        <taxon>Babesia</taxon>
    </lineage>
</organism>
<dbReference type="AlphaFoldDB" id="S6BGA3"/>